<keyword evidence="2" id="KW-1185">Reference proteome</keyword>
<proteinExistence type="predicted"/>
<dbReference type="AlphaFoldDB" id="A0AA40EFN2"/>
<comment type="caution">
    <text evidence="1">The sequence shown here is derived from an EMBL/GenBank/DDBJ whole genome shotgun (WGS) entry which is preliminary data.</text>
</comment>
<gene>
    <name evidence="1" type="ORF">B0T18DRAFT_421305</name>
</gene>
<dbReference type="EMBL" id="JAUKUD010000007">
    <property type="protein sequence ID" value="KAK0738140.1"/>
    <property type="molecule type" value="Genomic_DNA"/>
</dbReference>
<protein>
    <submittedName>
        <fullName evidence="1">Uncharacterized protein</fullName>
    </submittedName>
</protein>
<accession>A0AA40EFN2</accession>
<sequence>MTDIALAKLNLGIKFENRLMDVQATAKKLVHSSNIAYYDELLIDAFPTGVQRLMSVGSRIAFERGKGSHPKLRAPNGDESLLPPSNVTYIAARQGVCATGDPILTDKPYIRDRACGAVLLRCKDASGKTSSRDVLARREVCGMFHYADLTPKYANSASEYLIYAESFDPLIEEGWQVVPLPGEEAETNIQ</sequence>
<evidence type="ECO:0000313" key="1">
    <source>
        <dbReference type="EMBL" id="KAK0738140.1"/>
    </source>
</evidence>
<evidence type="ECO:0000313" key="2">
    <source>
        <dbReference type="Proteomes" id="UP001172155"/>
    </source>
</evidence>
<organism evidence="1 2">
    <name type="scientific">Schizothecium vesticola</name>
    <dbReference type="NCBI Taxonomy" id="314040"/>
    <lineage>
        <taxon>Eukaryota</taxon>
        <taxon>Fungi</taxon>
        <taxon>Dikarya</taxon>
        <taxon>Ascomycota</taxon>
        <taxon>Pezizomycotina</taxon>
        <taxon>Sordariomycetes</taxon>
        <taxon>Sordariomycetidae</taxon>
        <taxon>Sordariales</taxon>
        <taxon>Schizotheciaceae</taxon>
        <taxon>Schizothecium</taxon>
    </lineage>
</organism>
<name>A0AA40EFN2_9PEZI</name>
<reference evidence="1" key="1">
    <citation type="submission" date="2023-06" db="EMBL/GenBank/DDBJ databases">
        <title>Genome-scale phylogeny and comparative genomics of the fungal order Sordariales.</title>
        <authorList>
            <consortium name="Lawrence Berkeley National Laboratory"/>
            <person name="Hensen N."/>
            <person name="Bonometti L."/>
            <person name="Westerberg I."/>
            <person name="Brannstrom I.O."/>
            <person name="Guillou S."/>
            <person name="Cros-Aarteil S."/>
            <person name="Calhoun S."/>
            <person name="Haridas S."/>
            <person name="Kuo A."/>
            <person name="Mondo S."/>
            <person name="Pangilinan J."/>
            <person name="Riley R."/>
            <person name="LaButti K."/>
            <person name="Andreopoulos B."/>
            <person name="Lipzen A."/>
            <person name="Chen C."/>
            <person name="Yanf M."/>
            <person name="Daum C."/>
            <person name="Ng V."/>
            <person name="Clum A."/>
            <person name="Steindorff A."/>
            <person name="Ohm R."/>
            <person name="Martin F."/>
            <person name="Silar P."/>
            <person name="Natvig D."/>
            <person name="Lalanne C."/>
            <person name="Gautier V."/>
            <person name="Ament-velasquez S.L."/>
            <person name="Kruys A."/>
            <person name="Hutchinson M.I."/>
            <person name="Powell A.J."/>
            <person name="Barry K."/>
            <person name="Miller A.N."/>
            <person name="Grigoriev I.V."/>
            <person name="Debuchy R."/>
            <person name="Gladieux P."/>
            <person name="Thoren M.H."/>
            <person name="Johannesson H."/>
        </authorList>
    </citation>
    <scope>NUCLEOTIDE SEQUENCE</scope>
    <source>
        <strain evidence="1">SMH3187-1</strain>
    </source>
</reference>
<dbReference type="Proteomes" id="UP001172155">
    <property type="component" value="Unassembled WGS sequence"/>
</dbReference>